<reference evidence="3 4" key="1">
    <citation type="journal article" date="2010" name="ISME J.">
        <title>Fine-scale evolution: genomic, phenotypic and ecological differentiation in two coexisting Salinibacter ruber strains.</title>
        <authorList>
            <person name="Pena A."/>
            <person name="Teeling H."/>
            <person name="Huerta-Cepas J."/>
            <person name="Santos F."/>
            <person name="Yarza P."/>
            <person name="Brito-Echeverria J."/>
            <person name="Lucio M."/>
            <person name="Schmitt-Kopplin P."/>
            <person name="Meseguer I."/>
            <person name="Schenowitz C."/>
            <person name="Dossat C."/>
            <person name="Barbe V."/>
            <person name="Dopazo J."/>
            <person name="Rossello-Mora R."/>
            <person name="Schuler M."/>
            <person name="Glockner F.O."/>
            <person name="Amann R."/>
            <person name="Gabaldon T."/>
            <person name="Anton J."/>
        </authorList>
    </citation>
    <scope>NUCLEOTIDE SEQUENCE [LARGE SCALE GENOMIC DNA]</scope>
    <source>
        <strain evidence="3 4">M8</strain>
    </source>
</reference>
<organism evidence="3 4">
    <name type="scientific">Salinibacter ruber (strain M8)</name>
    <dbReference type="NCBI Taxonomy" id="761659"/>
    <lineage>
        <taxon>Bacteria</taxon>
        <taxon>Pseudomonadati</taxon>
        <taxon>Rhodothermota</taxon>
        <taxon>Rhodothermia</taxon>
        <taxon>Rhodothermales</taxon>
        <taxon>Salinibacteraceae</taxon>
        <taxon>Salinibacter</taxon>
    </lineage>
</organism>
<dbReference type="HOGENOM" id="CLU_049301_2_1_10"/>
<proteinExistence type="inferred from homology"/>
<dbReference type="PANTHER" id="PTHR46268:SF6">
    <property type="entry name" value="UNIVERSAL STRESS PROTEIN UP12"/>
    <property type="match status" value="1"/>
</dbReference>
<dbReference type="Gene3D" id="3.40.50.620">
    <property type="entry name" value="HUPs"/>
    <property type="match status" value="2"/>
</dbReference>
<name>D5HA14_SALRM</name>
<gene>
    <name evidence="3" type="primary">usp</name>
    <name evidence="3" type="ordered locus">SRM_01948</name>
</gene>
<dbReference type="Proteomes" id="UP000000933">
    <property type="component" value="Chromosome"/>
</dbReference>
<feature type="domain" description="UspA" evidence="2">
    <location>
        <begin position="172"/>
        <end position="309"/>
    </location>
</feature>
<evidence type="ECO:0000313" key="3">
    <source>
        <dbReference type="EMBL" id="CBH24869.1"/>
    </source>
</evidence>
<dbReference type="InterPro" id="IPR014729">
    <property type="entry name" value="Rossmann-like_a/b/a_fold"/>
</dbReference>
<dbReference type="EMBL" id="FP565814">
    <property type="protein sequence ID" value="CBH24869.1"/>
    <property type="molecule type" value="Genomic_DNA"/>
</dbReference>
<dbReference type="PANTHER" id="PTHR46268">
    <property type="entry name" value="STRESS RESPONSE PROTEIN NHAX"/>
    <property type="match status" value="1"/>
</dbReference>
<evidence type="ECO:0000259" key="2">
    <source>
        <dbReference type="Pfam" id="PF00582"/>
    </source>
</evidence>
<sequence>MRALLYILESHPSQTQQAVMLSIRRILWPTDFSKGADRAFPHAAALASWHEAELHVLHVTEGRSGNAPDADIPIPKSTLSSLLSGDGDPPPHVDLDALTLVQEQREHRSPPEAIVGYVEEQEIDLIVAGTRGRRGLQRLLIGSVAEEVLRTAPCPVLTVRGAADRAPAWAVRNILVPVDFSDASLEALRHAKELALTYGAQITLLHAVEEVIYPSAYGVEPANLPGPQVIERVEGSLAELVQAEVGHEHATVEAKVGYAPSTILDYAEMNEVDLVVIATHGRTGFERMLLGSVAERVLRRAPVPVFTVPSFGKSLLPASDDS</sequence>
<comment type="similarity">
    <text evidence="1">Belongs to the universal stress protein A family.</text>
</comment>
<reference evidence="4" key="2">
    <citation type="submission" date="2010-04" db="EMBL/GenBank/DDBJ databases">
        <title>Genome sequence of Salinibacter ruber M8.</title>
        <authorList>
            <consortium name="Genoscope"/>
        </authorList>
    </citation>
    <scope>NUCLEOTIDE SEQUENCE [LARGE SCALE GENOMIC DNA]</scope>
    <source>
        <strain evidence="4">M8</strain>
    </source>
</reference>
<protein>
    <submittedName>
        <fullName evidence="3">Universal stress protein Usp</fullName>
    </submittedName>
</protein>
<dbReference type="InterPro" id="IPR006015">
    <property type="entry name" value="Universal_stress_UspA"/>
</dbReference>
<dbReference type="KEGG" id="srm:SRM_01948"/>
<dbReference type="Pfam" id="PF00582">
    <property type="entry name" value="Usp"/>
    <property type="match status" value="2"/>
</dbReference>
<dbReference type="SUPFAM" id="SSF52402">
    <property type="entry name" value="Adenine nucleotide alpha hydrolases-like"/>
    <property type="match status" value="2"/>
</dbReference>
<dbReference type="InterPro" id="IPR006016">
    <property type="entry name" value="UspA"/>
</dbReference>
<feature type="domain" description="UspA" evidence="2">
    <location>
        <begin position="23"/>
        <end position="160"/>
    </location>
</feature>
<evidence type="ECO:0000313" key="4">
    <source>
        <dbReference type="Proteomes" id="UP000000933"/>
    </source>
</evidence>
<accession>D5HA14</accession>
<dbReference type="PRINTS" id="PR01438">
    <property type="entry name" value="UNVRSLSTRESS"/>
</dbReference>
<evidence type="ECO:0000256" key="1">
    <source>
        <dbReference type="ARBA" id="ARBA00008791"/>
    </source>
</evidence>
<dbReference type="AlphaFoldDB" id="D5HA14"/>
<dbReference type="CDD" id="cd00293">
    <property type="entry name" value="USP-like"/>
    <property type="match status" value="2"/>
</dbReference>